<dbReference type="GeneID" id="77945850"/>
<name>A0A873WKS0_9CAUD</name>
<dbReference type="EMBL" id="MW117966">
    <property type="protein sequence ID" value="QPB08251.1"/>
    <property type="molecule type" value="Genomic_DNA"/>
</dbReference>
<dbReference type="KEGG" id="vg:77945850"/>
<keyword evidence="3" id="KW-1185">Reference proteome</keyword>
<accession>A0A873WKS0</accession>
<dbReference type="Proteomes" id="UP000663288">
    <property type="component" value="Segment"/>
</dbReference>
<organism evidence="2 3">
    <name type="scientific">Synechococcus phage S-H9-1</name>
    <dbReference type="NCBI Taxonomy" id="2783674"/>
    <lineage>
        <taxon>Viruses</taxon>
        <taxon>Duplodnaviria</taxon>
        <taxon>Heunggongvirae</taxon>
        <taxon>Uroviricota</taxon>
        <taxon>Caudoviricetes</taxon>
        <taxon>Pantevenvirales</taxon>
        <taxon>Kyanoviridae</taxon>
        <taxon>Scyllavirus</taxon>
        <taxon>Scyllavirus aitchnine</taxon>
    </lineage>
</organism>
<evidence type="ECO:0000313" key="2">
    <source>
        <dbReference type="EMBL" id="QPB08251.1"/>
    </source>
</evidence>
<sequence>MDPAQLKANFEEQIENTDKQIKELEENLVKAREYKIKLQGGLETLGLLEQEPEAPAEEAPTE</sequence>
<protein>
    <submittedName>
        <fullName evidence="2">Uncharacterized protein</fullName>
    </submittedName>
</protein>
<dbReference type="RefSeq" id="YP_010669667.1">
    <property type="nucleotide sequence ID" value="NC_070961.1"/>
</dbReference>
<feature type="coiled-coil region" evidence="1">
    <location>
        <begin position="7"/>
        <end position="34"/>
    </location>
</feature>
<evidence type="ECO:0000313" key="3">
    <source>
        <dbReference type="Proteomes" id="UP000663288"/>
    </source>
</evidence>
<reference evidence="2" key="1">
    <citation type="submission" date="2020-10" db="EMBL/GenBank/DDBJ databases">
        <title>The Isolation and Genome Sequence of a Novel Cyanophage S-H9-1 from the Yellow Sea, China.</title>
        <authorList>
            <person name="Jiang T."/>
        </authorList>
    </citation>
    <scope>NUCLEOTIDE SEQUENCE</scope>
</reference>
<proteinExistence type="predicted"/>
<evidence type="ECO:0000256" key="1">
    <source>
        <dbReference type="SAM" id="Coils"/>
    </source>
</evidence>
<keyword evidence="1" id="KW-0175">Coiled coil</keyword>